<sequence>MEDLRETYQDFFYYLDTVKVEISYLPKFREFLVNCVDADSGILLKNCPWSGKAFPSSLRDKWFELLEEMNLEAGEDEIPEEFLTDEWWKKRGL</sequence>
<dbReference type="InterPro" id="IPR053918">
    <property type="entry name" value="DUF6980"/>
</dbReference>
<name>A0A1G7A210_9PROT</name>
<dbReference type="Pfam" id="PF22400">
    <property type="entry name" value="DUF6980"/>
    <property type="match status" value="1"/>
</dbReference>
<accession>A0A1G7A210</accession>
<evidence type="ECO:0000313" key="2">
    <source>
        <dbReference type="EMBL" id="SDE07936.1"/>
    </source>
</evidence>
<dbReference type="EMBL" id="FNAK01000004">
    <property type="protein sequence ID" value="SDE07936.1"/>
    <property type="molecule type" value="Genomic_DNA"/>
</dbReference>
<organism evidence="2 3">
    <name type="scientific">Kordiimonas lacus</name>
    <dbReference type="NCBI Taxonomy" id="637679"/>
    <lineage>
        <taxon>Bacteria</taxon>
        <taxon>Pseudomonadati</taxon>
        <taxon>Pseudomonadota</taxon>
        <taxon>Alphaproteobacteria</taxon>
        <taxon>Kordiimonadales</taxon>
        <taxon>Kordiimonadaceae</taxon>
        <taxon>Kordiimonas</taxon>
    </lineage>
</organism>
<evidence type="ECO:0000259" key="1">
    <source>
        <dbReference type="Pfam" id="PF22400"/>
    </source>
</evidence>
<feature type="domain" description="DUF6980" evidence="1">
    <location>
        <begin position="18"/>
        <end position="90"/>
    </location>
</feature>
<keyword evidence="3" id="KW-1185">Reference proteome</keyword>
<dbReference type="STRING" id="637679.GCA_001550055_01834"/>
<dbReference type="AlphaFoldDB" id="A0A1G7A210"/>
<reference evidence="2 3" key="1">
    <citation type="submission" date="2016-10" db="EMBL/GenBank/DDBJ databases">
        <authorList>
            <person name="de Groot N.N."/>
        </authorList>
    </citation>
    <scope>NUCLEOTIDE SEQUENCE [LARGE SCALE GENOMIC DNA]</scope>
    <source>
        <strain evidence="2 3">CGMCC 1.9109</strain>
    </source>
</reference>
<dbReference type="RefSeq" id="WP_068304123.1">
    <property type="nucleotide sequence ID" value="NZ_FNAK01000004.1"/>
</dbReference>
<gene>
    <name evidence="2" type="ORF">SAMN04488071_2023</name>
</gene>
<dbReference type="OrthoDB" id="4206464at2"/>
<protein>
    <recommendedName>
        <fullName evidence="1">DUF6980 domain-containing protein</fullName>
    </recommendedName>
</protein>
<evidence type="ECO:0000313" key="3">
    <source>
        <dbReference type="Proteomes" id="UP000183685"/>
    </source>
</evidence>
<proteinExistence type="predicted"/>
<dbReference type="Proteomes" id="UP000183685">
    <property type="component" value="Unassembled WGS sequence"/>
</dbReference>